<protein>
    <recommendedName>
        <fullName evidence="4">LamG domain-containing protein</fullName>
    </recommendedName>
</protein>
<evidence type="ECO:0000256" key="1">
    <source>
        <dbReference type="SAM" id="SignalP"/>
    </source>
</evidence>
<dbReference type="Gene3D" id="2.60.120.200">
    <property type="match status" value="1"/>
</dbReference>
<dbReference type="SUPFAM" id="SSF49899">
    <property type="entry name" value="Concanavalin A-like lectins/glucanases"/>
    <property type="match status" value="1"/>
</dbReference>
<dbReference type="GO" id="GO:0005975">
    <property type="term" value="P:carbohydrate metabolic process"/>
    <property type="evidence" value="ECO:0007669"/>
    <property type="project" value="UniProtKB-ARBA"/>
</dbReference>
<feature type="chain" id="PRO_5012037914" description="LamG domain-containing protein" evidence="1">
    <location>
        <begin position="22"/>
        <end position="275"/>
    </location>
</feature>
<evidence type="ECO:0000313" key="2">
    <source>
        <dbReference type="EMBL" id="OWP74729.1"/>
    </source>
</evidence>
<dbReference type="AlphaFoldDB" id="A0A246G7X6"/>
<comment type="caution">
    <text evidence="2">The sequence shown here is derived from an EMBL/GenBank/DDBJ whole genome shotgun (WGS) entry which is preliminary data.</text>
</comment>
<dbReference type="InterPro" id="IPR013320">
    <property type="entry name" value="ConA-like_dom_sf"/>
</dbReference>
<accession>A0A246G7X6</accession>
<dbReference type="Pfam" id="PF13385">
    <property type="entry name" value="Laminin_G_3"/>
    <property type="match status" value="1"/>
</dbReference>
<dbReference type="EMBL" id="MTCY01000059">
    <property type="protein sequence ID" value="OWP74729.1"/>
    <property type="molecule type" value="Genomic_DNA"/>
</dbReference>
<name>A0A246G7X6_9FLAO</name>
<dbReference type="Proteomes" id="UP000198034">
    <property type="component" value="Unassembled WGS sequence"/>
</dbReference>
<feature type="signal peptide" evidence="1">
    <location>
        <begin position="1"/>
        <end position="21"/>
    </location>
</feature>
<gene>
    <name evidence="2" type="ORF">BWK62_13585</name>
</gene>
<evidence type="ECO:0000313" key="3">
    <source>
        <dbReference type="Proteomes" id="UP000198034"/>
    </source>
</evidence>
<dbReference type="GO" id="GO:0004553">
    <property type="term" value="F:hydrolase activity, hydrolyzing O-glycosyl compounds"/>
    <property type="evidence" value="ECO:0007669"/>
    <property type="project" value="UniProtKB-ARBA"/>
</dbReference>
<sequence length="275" mass="30087">MIKKYVLLLIGFLLFNNKSNSQVVGTPYIVPNIVANKIGLDFDGINDAVSLGNITALNNISQYTIEYWGRFANFVQWTTMISKRITDTERVAHIQFGSTAGEVYAFIGSNYIITTSTMPVNTWTHIAVVFDGTQAITTERLKIYFNGVRQSVTNVGTIPTITTTSNAIFSIGSEYNSTTAMTSGSTGIGLCDMTMTELRIWNVARTAVEILTNKDNFNMPLATSGLLYYYKMNQGIANGNNTGITNLTDSKSGINGSLFNFSLTGNTSNFIALPF</sequence>
<reference evidence="2 3" key="1">
    <citation type="journal article" date="2017" name="Infect. Genet. Evol.">
        <title>Comparative genome analysis of fish pathogen Flavobacterium columnare reveals extensive sequence diversity within the species.</title>
        <authorList>
            <person name="Kayansamruaj P."/>
            <person name="Dong H.T."/>
            <person name="Hirono I."/>
            <person name="Kondo H."/>
            <person name="Senapin S."/>
            <person name="Rodkhum C."/>
        </authorList>
    </citation>
    <scope>NUCLEOTIDE SEQUENCE [LARGE SCALE GENOMIC DNA]</scope>
    <source>
        <strain evidence="2 3">1214</strain>
    </source>
</reference>
<keyword evidence="1" id="KW-0732">Signal</keyword>
<evidence type="ECO:0008006" key="4">
    <source>
        <dbReference type="Google" id="ProtNLM"/>
    </source>
</evidence>
<proteinExistence type="predicted"/>
<organism evidence="2 3">
    <name type="scientific">Flavobacterium columnare</name>
    <dbReference type="NCBI Taxonomy" id="996"/>
    <lineage>
        <taxon>Bacteria</taxon>
        <taxon>Pseudomonadati</taxon>
        <taxon>Bacteroidota</taxon>
        <taxon>Flavobacteriia</taxon>
        <taxon>Flavobacteriales</taxon>
        <taxon>Flavobacteriaceae</taxon>
        <taxon>Flavobacterium</taxon>
    </lineage>
</organism>